<evidence type="ECO:0000256" key="2">
    <source>
        <dbReference type="SAM" id="MobiDB-lite"/>
    </source>
</evidence>
<evidence type="ECO:0000256" key="1">
    <source>
        <dbReference type="ARBA" id="ARBA00023002"/>
    </source>
</evidence>
<dbReference type="EMBL" id="JACCFW010000001">
    <property type="protein sequence ID" value="NYJ74212.1"/>
    <property type="molecule type" value="Genomic_DNA"/>
</dbReference>
<feature type="region of interest" description="Disordered" evidence="2">
    <location>
        <begin position="207"/>
        <end position="231"/>
    </location>
</feature>
<keyword evidence="1" id="KW-0560">Oxidoreductase</keyword>
<feature type="domain" description="Pyrroline-5-carboxylate reductase catalytic N-terminal" evidence="3">
    <location>
        <begin position="2"/>
        <end position="93"/>
    </location>
</feature>
<dbReference type="InterPro" id="IPR051267">
    <property type="entry name" value="STEAP_metalloreductase"/>
</dbReference>
<protein>
    <recommendedName>
        <fullName evidence="3">Pyrroline-5-carboxylate reductase catalytic N-terminal domain-containing protein</fullName>
    </recommendedName>
</protein>
<feature type="compositionally biased region" description="Polar residues" evidence="2">
    <location>
        <begin position="220"/>
        <end position="231"/>
    </location>
</feature>
<evidence type="ECO:0000313" key="5">
    <source>
        <dbReference type="Proteomes" id="UP000571817"/>
    </source>
</evidence>
<dbReference type="SUPFAM" id="SSF51735">
    <property type="entry name" value="NAD(P)-binding Rossmann-fold domains"/>
    <property type="match status" value="1"/>
</dbReference>
<dbReference type="Pfam" id="PF03807">
    <property type="entry name" value="F420_oxidored"/>
    <property type="match status" value="1"/>
</dbReference>
<comment type="caution">
    <text evidence="4">The sequence shown here is derived from an EMBL/GenBank/DDBJ whole genome shotgun (WGS) entry which is preliminary data.</text>
</comment>
<keyword evidence="5" id="KW-1185">Reference proteome</keyword>
<organism evidence="4 5">
    <name type="scientific">Allobranchiibius huperziae</name>
    <dbReference type="NCBI Taxonomy" id="1874116"/>
    <lineage>
        <taxon>Bacteria</taxon>
        <taxon>Bacillati</taxon>
        <taxon>Actinomycetota</taxon>
        <taxon>Actinomycetes</taxon>
        <taxon>Micrococcales</taxon>
        <taxon>Dermacoccaceae</taxon>
        <taxon>Allobranchiibius</taxon>
    </lineage>
</organism>
<sequence length="231" mass="24201">MRIGIIGAGNIGGALVRGLVPLGHDVQVANSRGPQTLQELASETGASAVTVQDAVRDKDLIVVTIPQAKVESLPAGLFADVPADVVVVDTGNYYPRERDGRIAAIEDGAVESAWVQDRIGHQVIKAFNNIFAAHLQDKGQPQGADGRIALPIAGDDADAKKVVHELVDALGFDPVDAGTIADSWRQQPGTPVYTTDLDVAGVRAALADAPRERPEAFTATPDSPGSYSDPR</sequence>
<name>A0A853DAD5_9MICO</name>
<proteinExistence type="predicted"/>
<dbReference type="InterPro" id="IPR036291">
    <property type="entry name" value="NAD(P)-bd_dom_sf"/>
</dbReference>
<gene>
    <name evidence="4" type="ORF">HNR15_001175</name>
</gene>
<dbReference type="InterPro" id="IPR028939">
    <property type="entry name" value="P5C_Rdtase_cat_N"/>
</dbReference>
<dbReference type="GO" id="GO:0016491">
    <property type="term" value="F:oxidoreductase activity"/>
    <property type="evidence" value="ECO:0007669"/>
    <property type="project" value="UniProtKB-KW"/>
</dbReference>
<dbReference type="Proteomes" id="UP000571817">
    <property type="component" value="Unassembled WGS sequence"/>
</dbReference>
<reference evidence="4 5" key="1">
    <citation type="submission" date="2020-07" db="EMBL/GenBank/DDBJ databases">
        <title>Sequencing the genomes of 1000 actinobacteria strains.</title>
        <authorList>
            <person name="Klenk H.-P."/>
        </authorList>
    </citation>
    <scope>NUCLEOTIDE SEQUENCE [LARGE SCALE GENOMIC DNA]</scope>
    <source>
        <strain evidence="4 5">DSM 29531</strain>
    </source>
</reference>
<dbReference type="PANTHER" id="PTHR14239">
    <property type="entry name" value="DUDULIN-RELATED"/>
    <property type="match status" value="1"/>
</dbReference>
<evidence type="ECO:0000259" key="3">
    <source>
        <dbReference type="Pfam" id="PF03807"/>
    </source>
</evidence>
<accession>A0A853DAD5</accession>
<dbReference type="Gene3D" id="3.40.50.720">
    <property type="entry name" value="NAD(P)-binding Rossmann-like Domain"/>
    <property type="match status" value="1"/>
</dbReference>
<dbReference type="AlphaFoldDB" id="A0A853DAD5"/>
<evidence type="ECO:0000313" key="4">
    <source>
        <dbReference type="EMBL" id="NYJ74212.1"/>
    </source>
</evidence>
<dbReference type="PANTHER" id="PTHR14239:SF10">
    <property type="entry name" value="REDUCTASE"/>
    <property type="match status" value="1"/>
</dbReference>